<evidence type="ECO:0000313" key="6">
    <source>
        <dbReference type="Proteomes" id="UP000486297"/>
    </source>
</evidence>
<dbReference type="InterPro" id="IPR052527">
    <property type="entry name" value="Metal_cation-efflux_comp"/>
</dbReference>
<protein>
    <submittedName>
        <fullName evidence="5">Uncharacterized protein</fullName>
    </submittedName>
</protein>
<dbReference type="AlphaFoldDB" id="A0A5Q3RXG1"/>
<comment type="subcellular location">
    <subcellularLocation>
        <location evidence="1">Membrane</location>
        <topology evidence="1">Multi-pass membrane protein</topology>
    </subcellularLocation>
</comment>
<organism evidence="5 6">
    <name type="scientific">Neisseria brasiliensis</name>
    <dbReference type="NCBI Taxonomy" id="2666100"/>
    <lineage>
        <taxon>Bacteria</taxon>
        <taxon>Pseudomonadati</taxon>
        <taxon>Pseudomonadota</taxon>
        <taxon>Betaproteobacteria</taxon>
        <taxon>Neisseriales</taxon>
        <taxon>Neisseriaceae</taxon>
        <taxon>Neisseria</taxon>
    </lineage>
</organism>
<dbReference type="Gene3D" id="1.20.120.1630">
    <property type="match status" value="1"/>
</dbReference>
<evidence type="ECO:0000313" key="5">
    <source>
        <dbReference type="EMBL" id="MRN37819.1"/>
    </source>
</evidence>
<comment type="caution">
    <text evidence="5">The sequence shown here is derived from an EMBL/GenBank/DDBJ whole genome shotgun (WGS) entry which is preliminary data.</text>
</comment>
<dbReference type="PANTHER" id="PTHR43847">
    <property type="entry name" value="BLL3993 PROTEIN"/>
    <property type="match status" value="1"/>
</dbReference>
<gene>
    <name evidence="5" type="ORF">GJU80_04770</name>
</gene>
<name>A0A5Q3RXG1_9NEIS</name>
<reference evidence="5" key="1">
    <citation type="journal article" name="Emerg. Infect. Dis.">
        <title>Two cases of a newly characterized neisseria species.</title>
        <authorList>
            <person name="Mustapha M."/>
            <person name="Lemos A.P.S."/>
            <person name="Harrison L.H."/>
            <person name="Vantyne D."/>
            <person name="Sacchi C.T."/>
        </authorList>
    </citation>
    <scope>NUCLEOTIDE SEQUENCE</scope>
    <source>
        <strain evidence="5">N.95.16</strain>
    </source>
</reference>
<proteinExistence type="predicted"/>
<dbReference type="GO" id="GO:0004671">
    <property type="term" value="F:protein C-terminal S-isoprenylcysteine carboxyl O-methyltransferase activity"/>
    <property type="evidence" value="ECO:0007669"/>
    <property type="project" value="InterPro"/>
</dbReference>
<accession>A0A5Q3RXG1</accession>
<dbReference type="InterPro" id="IPR007269">
    <property type="entry name" value="ICMT_MeTrfase"/>
</dbReference>
<dbReference type="Proteomes" id="UP000486297">
    <property type="component" value="Unassembled WGS sequence"/>
</dbReference>
<sequence>MILLAFILIFLIRLASLRISIRNEKNLIAEGAQQFGAGTSKLLSLAHIAYYFAALGESFARQAVFDAVSAAGLILTGCSLAVLFYVIRALGPIWTVKIYIRPNHQLNRSWLFRHVKHPNYFLNIVPELIGIGLLCHGWTTMTVGLPVYAVILACRIRQEHEAMKHLGK</sequence>
<keyword evidence="3" id="KW-1133">Transmembrane helix</keyword>
<keyword evidence="6" id="KW-1185">Reference proteome</keyword>
<evidence type="ECO:0000256" key="4">
    <source>
        <dbReference type="ARBA" id="ARBA00023136"/>
    </source>
</evidence>
<evidence type="ECO:0000256" key="1">
    <source>
        <dbReference type="ARBA" id="ARBA00004141"/>
    </source>
</evidence>
<keyword evidence="4" id="KW-0472">Membrane</keyword>
<evidence type="ECO:0000256" key="2">
    <source>
        <dbReference type="ARBA" id="ARBA00022692"/>
    </source>
</evidence>
<dbReference type="Pfam" id="PF04140">
    <property type="entry name" value="ICMT"/>
    <property type="match status" value="1"/>
</dbReference>
<evidence type="ECO:0000256" key="3">
    <source>
        <dbReference type="ARBA" id="ARBA00022989"/>
    </source>
</evidence>
<dbReference type="EMBL" id="WJXO01000001">
    <property type="protein sequence ID" value="MRN37819.1"/>
    <property type="molecule type" value="Genomic_DNA"/>
</dbReference>
<dbReference type="GO" id="GO:0016020">
    <property type="term" value="C:membrane"/>
    <property type="evidence" value="ECO:0007669"/>
    <property type="project" value="UniProtKB-SubCell"/>
</dbReference>
<dbReference type="PANTHER" id="PTHR43847:SF1">
    <property type="entry name" value="BLL3993 PROTEIN"/>
    <property type="match status" value="1"/>
</dbReference>
<dbReference type="RefSeq" id="WP_095502409.1">
    <property type="nucleotide sequence ID" value="NZ_CP046027.1"/>
</dbReference>
<keyword evidence="2" id="KW-0812">Transmembrane</keyword>